<dbReference type="SUPFAM" id="SSF56399">
    <property type="entry name" value="ADP-ribosylation"/>
    <property type="match status" value="1"/>
</dbReference>
<dbReference type="InterPro" id="IPR022385">
    <property type="entry name" value="Rhs_assc_core"/>
</dbReference>
<gene>
    <name evidence="1" type="ORF">PS918_03670</name>
</gene>
<protein>
    <recommendedName>
        <fullName evidence="3">RHS repeat-associated core domain-containing protein</fullName>
    </recommendedName>
</protein>
<name>A0A5E7TAF1_PSEFL</name>
<dbReference type="NCBIfam" id="TIGR03696">
    <property type="entry name" value="Rhs_assc_core"/>
    <property type="match status" value="1"/>
</dbReference>
<dbReference type="AlphaFoldDB" id="A0A5E7TAF1"/>
<evidence type="ECO:0000313" key="1">
    <source>
        <dbReference type="EMBL" id="VVP95776.1"/>
    </source>
</evidence>
<evidence type="ECO:0000313" key="2">
    <source>
        <dbReference type="Proteomes" id="UP000326611"/>
    </source>
</evidence>
<dbReference type="OrthoDB" id="6845590at2"/>
<sequence>MPRPTSIKQTRTILLATDDKNSVVTELAGDQPNPIAYAVYGAQSAHQAVASQLGFNGEWCERIFGWYWLGKGYRAYNPILMRFHSPDSWSPFGEGGLNAYAYCEGDPRNFTDPTGHMFKLPKFLSKLRNKPLTGASSSSSLSPLIPETVSKIKSEATYQTIPAITRKTRTLTHVQTETHIQTRSPTGDVTNHRFIDYGPSREMPPQIPLKQTRLLPRINDTGSQVSTASDEVWRSEPYQFTSAHAPVPQPRKLPSGATKKFRVHYDKVGYPTLSTYEVMTMQEISERLRKTTK</sequence>
<accession>A0A5E7TAF1</accession>
<proteinExistence type="predicted"/>
<evidence type="ECO:0008006" key="3">
    <source>
        <dbReference type="Google" id="ProtNLM"/>
    </source>
</evidence>
<dbReference type="Proteomes" id="UP000326611">
    <property type="component" value="Unassembled WGS sequence"/>
</dbReference>
<organism evidence="1 2">
    <name type="scientific">Pseudomonas fluorescens</name>
    <dbReference type="NCBI Taxonomy" id="294"/>
    <lineage>
        <taxon>Bacteria</taxon>
        <taxon>Pseudomonadati</taxon>
        <taxon>Pseudomonadota</taxon>
        <taxon>Gammaproteobacteria</taxon>
        <taxon>Pseudomonadales</taxon>
        <taxon>Pseudomonadaceae</taxon>
        <taxon>Pseudomonas</taxon>
    </lineage>
</organism>
<dbReference type="RefSeq" id="WP_150771714.1">
    <property type="nucleotide sequence ID" value="NZ_CABVIY010000005.1"/>
</dbReference>
<dbReference type="EMBL" id="CABVIY010000005">
    <property type="protein sequence ID" value="VVP95776.1"/>
    <property type="molecule type" value="Genomic_DNA"/>
</dbReference>
<reference evidence="1 2" key="1">
    <citation type="submission" date="2019-09" db="EMBL/GenBank/DDBJ databases">
        <authorList>
            <person name="Chandra G."/>
            <person name="Truman W A."/>
        </authorList>
    </citation>
    <scope>NUCLEOTIDE SEQUENCE [LARGE SCALE GENOMIC DNA]</scope>
    <source>
        <strain evidence="1">PS918</strain>
    </source>
</reference>
<dbReference type="Gene3D" id="2.180.10.10">
    <property type="entry name" value="RHS repeat-associated core"/>
    <property type="match status" value="1"/>
</dbReference>